<evidence type="ECO:0000256" key="6">
    <source>
        <dbReference type="ARBA" id="ARBA00023014"/>
    </source>
</evidence>
<dbReference type="InterPro" id="IPR013785">
    <property type="entry name" value="Aldolase_TIM"/>
</dbReference>
<dbReference type="PANTHER" id="PTHR43819:SF1">
    <property type="entry name" value="ARCHAEAL-TYPE GLUTAMATE SYNTHASE [NADPH]"/>
    <property type="match status" value="1"/>
</dbReference>
<sequence>MAKAIIADIKPIKVNLHKEQEYYFCTCGRSQSQPFCDGSHKGTGLKSMRFIAQDSGDAFLCRCKQTDNAPYCDGSHNKLSKEHIGKEGAAGETAVVAQPIDILPATTPLSTKPLSTTPLSNNPASQMPVASPTKEEPTVEFIHQLAKEGLAGVGQHGPMTSMGVPRHQLPHWDDLQIMVAQMARKPLMEDATVATELIIGPEAKKPLQLKIPLFVSDMSFGALSEEAKISLAKGAQLSGTGICSGEGGMLPEEQAANARYFYELASAKFGYNEKLLKNVQAFHFKGGQAAKTGTGGHLPASKNVGKISQVRGITPGQAAISPPTFKDLVSVNDFKDFADHVREITGGIPIGFKLSANHIEQDIQFALDASADYLILDGRGGGTGSAPEMFRDHISVPTIPALARARRYLDKVGASGRVTLIITGGLRVPMDFVKALALGADGIAIANSAMQSIGCVAARICHTNNCPAGIATQNADLRQRLNIEKASQQLSNFFDASTQLMQVMARACGHHDFKQFNLNDLSTWHRDMALLSGVNFSGVLAQGEIYQGELR</sequence>
<dbReference type="Gene3D" id="3.20.20.70">
    <property type="entry name" value="Aldolase class I"/>
    <property type="match status" value="1"/>
</dbReference>
<evidence type="ECO:0000256" key="8">
    <source>
        <dbReference type="SAM" id="MobiDB-lite"/>
    </source>
</evidence>
<dbReference type="SUPFAM" id="SSF51395">
    <property type="entry name" value="FMN-linked oxidoreductases"/>
    <property type="match status" value="1"/>
</dbReference>
<dbReference type="InterPro" id="IPR042216">
    <property type="entry name" value="MitoNEET_CISD"/>
</dbReference>
<dbReference type="Gene3D" id="3.40.5.90">
    <property type="entry name" value="CDGSH iron-sulfur domain, mitoNEET-type"/>
    <property type="match status" value="2"/>
</dbReference>
<keyword evidence="3" id="KW-0479">Metal-binding</keyword>
<dbReference type="InterPro" id="IPR043578">
    <property type="entry name" value="GltB_archl_type"/>
</dbReference>
<feature type="domain" description="Iron-binding zinc finger CDGSH type" evidence="9">
    <location>
        <begin position="49"/>
        <end position="82"/>
    </location>
</feature>
<dbReference type="PIRSF" id="PIRSF500061">
    <property type="entry name" value="GOGAT_lg2_archl"/>
    <property type="match status" value="1"/>
</dbReference>
<name>A0ABQ0MUW4_9GAMM</name>
<evidence type="ECO:0000256" key="2">
    <source>
        <dbReference type="ARBA" id="ARBA00022714"/>
    </source>
</evidence>
<dbReference type="SMART" id="SM00704">
    <property type="entry name" value="ZnF_CDGSH"/>
    <property type="match status" value="2"/>
</dbReference>
<keyword evidence="4" id="KW-0560">Oxidoreductase</keyword>
<evidence type="ECO:0000256" key="7">
    <source>
        <dbReference type="PIRNR" id="PIRNR006429"/>
    </source>
</evidence>
<feature type="domain" description="Iron-binding zinc finger CDGSH type" evidence="9">
    <location>
        <begin position="11"/>
        <end position="46"/>
    </location>
</feature>
<reference evidence="10 11" key="1">
    <citation type="submission" date="2017-06" db="EMBL/GenBank/DDBJ databases">
        <title>Whole Genome Sequences of Colwellia marinimaniae MTCD1.</title>
        <authorList>
            <person name="Kusumoto H."/>
            <person name="Inoue M."/>
            <person name="Tanikawa K."/>
            <person name="Maeji H."/>
            <person name="Cameron J.H."/>
            <person name="Bartlett D.H."/>
        </authorList>
    </citation>
    <scope>NUCLEOTIDE SEQUENCE [LARGE SCALE GENOMIC DNA]</scope>
    <source>
        <strain evidence="10 11">MTCD1</strain>
    </source>
</reference>
<dbReference type="Proteomes" id="UP000197068">
    <property type="component" value="Unassembled WGS sequence"/>
</dbReference>
<keyword evidence="6" id="KW-0411">Iron-sulfur</keyword>
<dbReference type="InterPro" id="IPR024188">
    <property type="entry name" value="GltB"/>
</dbReference>
<dbReference type="EMBL" id="BDQM01000011">
    <property type="protein sequence ID" value="GAW96144.1"/>
    <property type="molecule type" value="Genomic_DNA"/>
</dbReference>
<comment type="similarity">
    <text evidence="1 7">Belongs to the glutamate synthase family.</text>
</comment>
<comment type="caution">
    <text evidence="10">The sequence shown here is derived from an EMBL/GenBank/DDBJ whole genome shotgun (WGS) entry which is preliminary data.</text>
</comment>
<evidence type="ECO:0000313" key="11">
    <source>
        <dbReference type="Proteomes" id="UP000197068"/>
    </source>
</evidence>
<keyword evidence="5" id="KW-0408">Iron</keyword>
<evidence type="ECO:0000256" key="1">
    <source>
        <dbReference type="ARBA" id="ARBA00009716"/>
    </source>
</evidence>
<organism evidence="10 11">
    <name type="scientific">Colwellia marinimaniae</name>
    <dbReference type="NCBI Taxonomy" id="1513592"/>
    <lineage>
        <taxon>Bacteria</taxon>
        <taxon>Pseudomonadati</taxon>
        <taxon>Pseudomonadota</taxon>
        <taxon>Gammaproteobacteria</taxon>
        <taxon>Alteromonadales</taxon>
        <taxon>Colwelliaceae</taxon>
        <taxon>Colwellia</taxon>
    </lineage>
</organism>
<protein>
    <submittedName>
        <fullName evidence="10">Glutamate synthase</fullName>
    </submittedName>
</protein>
<proteinExistence type="inferred from homology"/>
<keyword evidence="2" id="KW-0001">2Fe-2S</keyword>
<dbReference type="InterPro" id="IPR018967">
    <property type="entry name" value="FeS-contain_CDGSH-typ"/>
</dbReference>
<evidence type="ECO:0000313" key="10">
    <source>
        <dbReference type="EMBL" id="GAW96144.1"/>
    </source>
</evidence>
<evidence type="ECO:0000259" key="9">
    <source>
        <dbReference type="SMART" id="SM00704"/>
    </source>
</evidence>
<dbReference type="PIRSF" id="PIRSF006429">
    <property type="entry name" value="GOGAT_lg_2"/>
    <property type="match status" value="1"/>
</dbReference>
<dbReference type="CDD" id="cd02808">
    <property type="entry name" value="GltS_FMN"/>
    <property type="match status" value="1"/>
</dbReference>
<feature type="compositionally biased region" description="Low complexity" evidence="8">
    <location>
        <begin position="107"/>
        <end position="120"/>
    </location>
</feature>
<gene>
    <name evidence="10" type="ORF">MTCD1_01754</name>
</gene>
<dbReference type="RefSeq" id="WP_057180150.1">
    <property type="nucleotide sequence ID" value="NZ_BDQM01000011.1"/>
</dbReference>
<evidence type="ECO:0000256" key="4">
    <source>
        <dbReference type="ARBA" id="ARBA00023002"/>
    </source>
</evidence>
<keyword evidence="11" id="KW-1185">Reference proteome</keyword>
<feature type="region of interest" description="Disordered" evidence="8">
    <location>
        <begin position="107"/>
        <end position="131"/>
    </location>
</feature>
<evidence type="ECO:0000256" key="3">
    <source>
        <dbReference type="ARBA" id="ARBA00022723"/>
    </source>
</evidence>
<accession>A0ABQ0MUW4</accession>
<dbReference type="Pfam" id="PF09360">
    <property type="entry name" value="zf-CDGSH"/>
    <property type="match status" value="2"/>
</dbReference>
<dbReference type="PANTHER" id="PTHR43819">
    <property type="entry name" value="ARCHAEAL-TYPE GLUTAMATE SYNTHASE [NADPH]"/>
    <property type="match status" value="1"/>
</dbReference>
<dbReference type="Pfam" id="PF01645">
    <property type="entry name" value="Glu_synthase"/>
    <property type="match status" value="1"/>
</dbReference>
<dbReference type="InterPro" id="IPR002932">
    <property type="entry name" value="Glu_synthdom"/>
</dbReference>
<evidence type="ECO:0000256" key="5">
    <source>
        <dbReference type="ARBA" id="ARBA00023004"/>
    </source>
</evidence>